<evidence type="ECO:0000313" key="2">
    <source>
        <dbReference type="Proteomes" id="UP000271700"/>
    </source>
</evidence>
<dbReference type="Gene3D" id="6.10.280.50">
    <property type="match status" value="1"/>
</dbReference>
<dbReference type="EMBL" id="RCCT01000001">
    <property type="protein sequence ID" value="RLK10400.1"/>
    <property type="molecule type" value="Genomic_DNA"/>
</dbReference>
<comment type="caution">
    <text evidence="1">The sequence shown here is derived from an EMBL/GenBank/DDBJ whole genome shotgun (WGS) entry which is preliminary data.</text>
</comment>
<dbReference type="AlphaFoldDB" id="A0A497ZLZ5"/>
<accession>A0A497ZLZ5</accession>
<name>A0A497ZLZ5_9RHOB</name>
<gene>
    <name evidence="1" type="ORF">CLV75_0370</name>
</gene>
<evidence type="ECO:0000313" key="1">
    <source>
        <dbReference type="EMBL" id="RLK10400.1"/>
    </source>
</evidence>
<sequence length="115" mass="13302">MRLITFKKIRAERMLTEQPASKVLPMVDSDFIEDQFPEHADLLQSLRTEDSEFDRICLDYQEIFTEIALLQHSNTPQQSRFLADLAETLADLRCSIETRIVEAQNMPQNFGKPGD</sequence>
<reference evidence="1 2" key="1">
    <citation type="submission" date="2018-10" db="EMBL/GenBank/DDBJ databases">
        <title>Genomic Encyclopedia of Archaeal and Bacterial Type Strains, Phase II (KMG-II): from individual species to whole genera.</title>
        <authorList>
            <person name="Goeker M."/>
        </authorList>
    </citation>
    <scope>NUCLEOTIDE SEQUENCE [LARGE SCALE GENOMIC DNA]</scope>
    <source>
        <strain evidence="1 2">DSM 29317</strain>
    </source>
</reference>
<dbReference type="OrthoDB" id="7709411at2"/>
<proteinExistence type="predicted"/>
<protein>
    <submittedName>
        <fullName evidence="1">Uncharacterized protein</fullName>
    </submittedName>
</protein>
<dbReference type="InterPro" id="IPR038444">
    <property type="entry name" value="DUF465_sf"/>
</dbReference>
<dbReference type="RefSeq" id="WP_139056597.1">
    <property type="nucleotide sequence ID" value="NZ_AEYW01000006.1"/>
</dbReference>
<dbReference type="STRING" id="981384.GCA_000192475_03041"/>
<organism evidence="1 2">
    <name type="scientific">Ruegeria conchae</name>
    <dbReference type="NCBI Taxonomy" id="981384"/>
    <lineage>
        <taxon>Bacteria</taxon>
        <taxon>Pseudomonadati</taxon>
        <taxon>Pseudomonadota</taxon>
        <taxon>Alphaproteobacteria</taxon>
        <taxon>Rhodobacterales</taxon>
        <taxon>Roseobacteraceae</taxon>
        <taxon>Ruegeria</taxon>
    </lineage>
</organism>
<dbReference type="Proteomes" id="UP000271700">
    <property type="component" value="Unassembled WGS sequence"/>
</dbReference>
<keyword evidence="2" id="KW-1185">Reference proteome</keyword>